<feature type="domain" description="MYND-type" evidence="5">
    <location>
        <begin position="21"/>
        <end position="56"/>
    </location>
</feature>
<dbReference type="PROSITE" id="PS50865">
    <property type="entry name" value="ZF_MYND_2"/>
    <property type="match status" value="1"/>
</dbReference>
<accession>W9CQS0</accession>
<dbReference type="Pfam" id="PF01753">
    <property type="entry name" value="zf-MYND"/>
    <property type="match status" value="1"/>
</dbReference>
<dbReference type="GO" id="GO:0008270">
    <property type="term" value="F:zinc ion binding"/>
    <property type="evidence" value="ECO:0007669"/>
    <property type="project" value="UniProtKB-KW"/>
</dbReference>
<keyword evidence="1" id="KW-0479">Metal-binding</keyword>
<dbReference type="Gene3D" id="6.10.140.2220">
    <property type="match status" value="1"/>
</dbReference>
<dbReference type="EMBL" id="AYSA01000111">
    <property type="protein sequence ID" value="ESZ96954.1"/>
    <property type="molecule type" value="Genomic_DNA"/>
</dbReference>
<dbReference type="Proteomes" id="UP000019487">
    <property type="component" value="Unassembled WGS sequence"/>
</dbReference>
<keyword evidence="2 4" id="KW-0863">Zinc-finger</keyword>
<evidence type="ECO:0000256" key="3">
    <source>
        <dbReference type="ARBA" id="ARBA00022833"/>
    </source>
</evidence>
<reference evidence="6 7" key="1">
    <citation type="journal article" date="2014" name="Genome Announc.">
        <title>Draft genome sequence of Sclerotinia borealis, a psychrophilic plant pathogenic fungus.</title>
        <authorList>
            <person name="Mardanov A.V."/>
            <person name="Beletsky A.V."/>
            <person name="Kadnikov V.V."/>
            <person name="Ignatov A.N."/>
            <person name="Ravin N.V."/>
        </authorList>
    </citation>
    <scope>NUCLEOTIDE SEQUENCE [LARGE SCALE GENOMIC DNA]</scope>
    <source>
        <strain evidence="7">F-4157</strain>
    </source>
</reference>
<evidence type="ECO:0000259" key="5">
    <source>
        <dbReference type="PROSITE" id="PS50865"/>
    </source>
</evidence>
<dbReference type="InterPro" id="IPR002893">
    <property type="entry name" value="Znf_MYND"/>
</dbReference>
<keyword evidence="3" id="KW-0862">Zinc</keyword>
<dbReference type="STRING" id="1432307.W9CQS0"/>
<protein>
    <recommendedName>
        <fullName evidence="5">MYND-type domain-containing protein</fullName>
    </recommendedName>
</protein>
<evidence type="ECO:0000256" key="1">
    <source>
        <dbReference type="ARBA" id="ARBA00022723"/>
    </source>
</evidence>
<name>W9CQS0_SCLBF</name>
<organism evidence="6 7">
    <name type="scientific">Sclerotinia borealis (strain F-4128)</name>
    <dbReference type="NCBI Taxonomy" id="1432307"/>
    <lineage>
        <taxon>Eukaryota</taxon>
        <taxon>Fungi</taxon>
        <taxon>Dikarya</taxon>
        <taxon>Ascomycota</taxon>
        <taxon>Pezizomycotina</taxon>
        <taxon>Leotiomycetes</taxon>
        <taxon>Helotiales</taxon>
        <taxon>Sclerotiniaceae</taxon>
        <taxon>Sclerotinia</taxon>
    </lineage>
</organism>
<comment type="caution">
    <text evidence="6">The sequence shown here is derived from an EMBL/GenBank/DDBJ whole genome shotgun (WGS) entry which is preliminary data.</text>
</comment>
<evidence type="ECO:0000313" key="7">
    <source>
        <dbReference type="Proteomes" id="UP000019487"/>
    </source>
</evidence>
<evidence type="ECO:0000256" key="4">
    <source>
        <dbReference type="PROSITE-ProRule" id="PRU00134"/>
    </source>
</evidence>
<keyword evidence="7" id="KW-1185">Reference proteome</keyword>
<gene>
    <name evidence="6" type="ORF">SBOR_2636</name>
</gene>
<dbReference type="AlphaFoldDB" id="W9CQS0"/>
<sequence>MASTTDPDVSCSTRTPSALTCTICNLPAKDCARCRSAAYCSPTCQNLDWPLHKTLCKKFTATPPRPSLAHKLGILFPPDSTSPKLVWVNFVKTKFTEIEGLFDVPNVSEFLTYGPSDRFDPEQLLIEPQRIMREQNIDHTLAVYMRDNFGADGSKMTQSASSITGGKMTHDWKGPLVILSMEGQSIPRTRELKIEGMTVLRTSAGLAFQGSMDVTLKDLRIVLDYFLAYPYELERGLHLRDLNGNRL</sequence>
<evidence type="ECO:0000313" key="6">
    <source>
        <dbReference type="EMBL" id="ESZ96954.1"/>
    </source>
</evidence>
<evidence type="ECO:0000256" key="2">
    <source>
        <dbReference type="ARBA" id="ARBA00022771"/>
    </source>
</evidence>
<proteinExistence type="predicted"/>
<dbReference type="HOGENOM" id="CLU_106999_0_0_1"/>
<dbReference type="SUPFAM" id="SSF144232">
    <property type="entry name" value="HIT/MYND zinc finger-like"/>
    <property type="match status" value="1"/>
</dbReference>
<dbReference type="OrthoDB" id="437457at2759"/>